<accession>A0AAW0G2W8</accession>
<name>A0AAW0G2W8_9APHY</name>
<evidence type="ECO:0000259" key="2">
    <source>
        <dbReference type="PROSITE" id="PS51762"/>
    </source>
</evidence>
<proteinExistence type="predicted"/>
<dbReference type="PROSITE" id="PS51762">
    <property type="entry name" value="GH16_2"/>
    <property type="match status" value="1"/>
</dbReference>
<evidence type="ECO:0000313" key="3">
    <source>
        <dbReference type="EMBL" id="KAK7685669.1"/>
    </source>
</evidence>
<dbReference type="PANTHER" id="PTHR10963:SF24">
    <property type="entry name" value="GLYCOSIDASE C21B10.07-RELATED"/>
    <property type="match status" value="1"/>
</dbReference>
<keyword evidence="4" id="KW-1185">Reference proteome</keyword>
<evidence type="ECO:0000256" key="1">
    <source>
        <dbReference type="SAM" id="SignalP"/>
    </source>
</evidence>
<reference evidence="3 4" key="1">
    <citation type="submission" date="2022-09" db="EMBL/GenBank/DDBJ databases">
        <authorList>
            <person name="Palmer J.M."/>
        </authorList>
    </citation>
    <scope>NUCLEOTIDE SEQUENCE [LARGE SCALE GENOMIC DNA]</scope>
    <source>
        <strain evidence="3 4">DSM 7382</strain>
    </source>
</reference>
<dbReference type="GO" id="GO:0004553">
    <property type="term" value="F:hydrolase activity, hydrolyzing O-glycosyl compounds"/>
    <property type="evidence" value="ECO:0007669"/>
    <property type="project" value="InterPro"/>
</dbReference>
<dbReference type="AlphaFoldDB" id="A0AAW0G2W8"/>
<comment type="caution">
    <text evidence="3">The sequence shown here is derived from an EMBL/GenBank/DDBJ whole genome shotgun (WGS) entry which is preliminary data.</text>
</comment>
<dbReference type="Pfam" id="PF26113">
    <property type="entry name" value="GH16_XgeA"/>
    <property type="match status" value="1"/>
</dbReference>
<feature type="chain" id="PRO_5044012998" description="GH16 domain-containing protein" evidence="1">
    <location>
        <begin position="19"/>
        <end position="339"/>
    </location>
</feature>
<protein>
    <recommendedName>
        <fullName evidence="2">GH16 domain-containing protein</fullName>
    </recommendedName>
</protein>
<dbReference type="InterPro" id="IPR000757">
    <property type="entry name" value="Beta-glucanase-like"/>
</dbReference>
<keyword evidence="1" id="KW-0732">Signal</keyword>
<dbReference type="CDD" id="cd02181">
    <property type="entry name" value="GH16_fungal_Lam16A_glucanase"/>
    <property type="match status" value="1"/>
</dbReference>
<organism evidence="3 4">
    <name type="scientific">Cerrena zonata</name>
    <dbReference type="NCBI Taxonomy" id="2478898"/>
    <lineage>
        <taxon>Eukaryota</taxon>
        <taxon>Fungi</taxon>
        <taxon>Dikarya</taxon>
        <taxon>Basidiomycota</taxon>
        <taxon>Agaricomycotina</taxon>
        <taxon>Agaricomycetes</taxon>
        <taxon>Polyporales</taxon>
        <taxon>Cerrenaceae</taxon>
        <taxon>Cerrena</taxon>
    </lineage>
</organism>
<dbReference type="InterPro" id="IPR013320">
    <property type="entry name" value="ConA-like_dom_sf"/>
</dbReference>
<feature type="signal peptide" evidence="1">
    <location>
        <begin position="1"/>
        <end position="18"/>
    </location>
</feature>
<sequence>MQIITTALLATLPLTALAGLPHVGSLRRRHFDHARKSTLATRAGTFKLVDDYNNSTFLDMFDFFTDSDPTHGRVTFVGKEEAKSSKLAFVQDDGTIVLGVDDQTVLQAGQNRKSIHINSKKKYDSGSLFIADMYSMPHGCGTWPAYWTVGDDWPNNGEIDIVEGVNEYTFNQITAHTGSACQIPSTLASTVGRVVGKQCQTIDGNNAGCAFVTDHDNSTYGHGFNMNGGGVYAHIWDEDAIKVWFFTRQAIPDDINKGVPNPDSWGTPSAVFPGGDSCNIAENFKQHNIVFDITLCGDWAGAAYASSGCPGTCDQAVADPTNFKVAKFKIKSLKVYQQS</sequence>
<dbReference type="InterPro" id="IPR050546">
    <property type="entry name" value="Glycosyl_Hydrlase_16"/>
</dbReference>
<dbReference type="Proteomes" id="UP001385951">
    <property type="component" value="Unassembled WGS sequence"/>
</dbReference>
<evidence type="ECO:0000313" key="4">
    <source>
        <dbReference type="Proteomes" id="UP001385951"/>
    </source>
</evidence>
<dbReference type="PANTHER" id="PTHR10963">
    <property type="entry name" value="GLYCOSYL HYDROLASE-RELATED"/>
    <property type="match status" value="1"/>
</dbReference>
<dbReference type="SUPFAM" id="SSF49899">
    <property type="entry name" value="Concanavalin A-like lectins/glucanases"/>
    <property type="match status" value="1"/>
</dbReference>
<gene>
    <name evidence="3" type="ORF">QCA50_011013</name>
</gene>
<feature type="domain" description="GH16" evidence="2">
    <location>
        <begin position="50"/>
        <end position="308"/>
    </location>
</feature>
<dbReference type="FunFam" id="2.60.120.200:FF:000179">
    <property type="entry name" value="Unplaced genomic scaffold supercont1.19, whole genome shotgun sequence"/>
    <property type="match status" value="1"/>
</dbReference>
<dbReference type="GO" id="GO:0009251">
    <property type="term" value="P:glucan catabolic process"/>
    <property type="evidence" value="ECO:0007669"/>
    <property type="project" value="TreeGrafter"/>
</dbReference>
<dbReference type="EMBL" id="JASBNA010000019">
    <property type="protein sequence ID" value="KAK7685669.1"/>
    <property type="molecule type" value="Genomic_DNA"/>
</dbReference>
<dbReference type="Gene3D" id="2.60.120.200">
    <property type="match status" value="1"/>
</dbReference>